<feature type="non-terminal residue" evidence="1">
    <location>
        <position position="1"/>
    </location>
</feature>
<sequence>MWNKYHDTQSSIILANSMIAKFLLLLKYKLHEKFKDPEPLKEEERASENMDSHREYEDVLIYTFYYSLPILVLDLKEDEVSSAEIGVPVNTILMYILRLSPLDKLLIMQKLLDNFLKLSHHVNVKTVFFSQIPAGTLFFTAGTEPHPLDRKVRMPTTQIQLSREATAVGPFDSSFYTNQLLCSITSKQKEINLFEAPSMFFEANSEVSPCKIELCSIIRYYMRQLITSSIRPGLAKPSENIYLILKKRNQTSTVPVWNIQVIIASENIQQSKADK</sequence>
<dbReference type="EMBL" id="AZIM01001046">
    <property type="protein sequence ID" value="ETE68309.1"/>
    <property type="molecule type" value="Genomic_DNA"/>
</dbReference>
<gene>
    <name evidence="1" type="ORF">L345_05896</name>
</gene>
<feature type="non-terminal residue" evidence="1">
    <location>
        <position position="275"/>
    </location>
</feature>
<dbReference type="AlphaFoldDB" id="V8P1B1"/>
<reference evidence="1 2" key="1">
    <citation type="journal article" date="2013" name="Proc. Natl. Acad. Sci. U.S.A.">
        <title>The king cobra genome reveals dynamic gene evolution and adaptation in the snake venom system.</title>
        <authorList>
            <person name="Vonk F.J."/>
            <person name="Casewell N.R."/>
            <person name="Henkel C.V."/>
            <person name="Heimberg A.M."/>
            <person name="Jansen H.J."/>
            <person name="McCleary R.J."/>
            <person name="Kerkkamp H.M."/>
            <person name="Vos R.A."/>
            <person name="Guerreiro I."/>
            <person name="Calvete J.J."/>
            <person name="Wuster W."/>
            <person name="Woods A.E."/>
            <person name="Logan J.M."/>
            <person name="Harrison R.A."/>
            <person name="Castoe T.A."/>
            <person name="de Koning A.P."/>
            <person name="Pollock D.D."/>
            <person name="Yandell M."/>
            <person name="Calderon D."/>
            <person name="Renjifo C."/>
            <person name="Currier R.B."/>
            <person name="Salgado D."/>
            <person name="Pla D."/>
            <person name="Sanz L."/>
            <person name="Hyder A.S."/>
            <person name="Ribeiro J.M."/>
            <person name="Arntzen J.W."/>
            <person name="van den Thillart G.E."/>
            <person name="Boetzer M."/>
            <person name="Pirovano W."/>
            <person name="Dirks R.P."/>
            <person name="Spaink H.P."/>
            <person name="Duboule D."/>
            <person name="McGlinn E."/>
            <person name="Kini R.M."/>
            <person name="Richardson M.K."/>
        </authorList>
    </citation>
    <scope>NUCLEOTIDE SEQUENCE</scope>
    <source>
        <tissue evidence="1">Blood</tissue>
    </source>
</reference>
<evidence type="ECO:0000313" key="1">
    <source>
        <dbReference type="EMBL" id="ETE68309.1"/>
    </source>
</evidence>
<comment type="caution">
    <text evidence="1">The sequence shown here is derived from an EMBL/GenBank/DDBJ whole genome shotgun (WGS) entry which is preliminary data.</text>
</comment>
<protein>
    <submittedName>
        <fullName evidence="1">Uncharacterized protein</fullName>
    </submittedName>
</protein>
<accession>V8P1B1</accession>
<proteinExistence type="predicted"/>
<dbReference type="Proteomes" id="UP000018936">
    <property type="component" value="Unassembled WGS sequence"/>
</dbReference>
<keyword evidence="2" id="KW-1185">Reference proteome</keyword>
<organism evidence="1 2">
    <name type="scientific">Ophiophagus hannah</name>
    <name type="common">King cobra</name>
    <name type="synonym">Naja hannah</name>
    <dbReference type="NCBI Taxonomy" id="8665"/>
    <lineage>
        <taxon>Eukaryota</taxon>
        <taxon>Metazoa</taxon>
        <taxon>Chordata</taxon>
        <taxon>Craniata</taxon>
        <taxon>Vertebrata</taxon>
        <taxon>Euteleostomi</taxon>
        <taxon>Lepidosauria</taxon>
        <taxon>Squamata</taxon>
        <taxon>Bifurcata</taxon>
        <taxon>Unidentata</taxon>
        <taxon>Episquamata</taxon>
        <taxon>Toxicofera</taxon>
        <taxon>Serpentes</taxon>
        <taxon>Colubroidea</taxon>
        <taxon>Elapidae</taxon>
        <taxon>Elapinae</taxon>
        <taxon>Ophiophagus</taxon>
    </lineage>
</organism>
<evidence type="ECO:0000313" key="2">
    <source>
        <dbReference type="Proteomes" id="UP000018936"/>
    </source>
</evidence>
<name>V8P1B1_OPHHA</name>